<dbReference type="Proteomes" id="UP001194746">
    <property type="component" value="Unassembled WGS sequence"/>
</dbReference>
<dbReference type="EMBL" id="VCAU01000026">
    <property type="protein sequence ID" value="KAF9890538.1"/>
    <property type="molecule type" value="Genomic_DNA"/>
</dbReference>
<accession>A0AAD4CRM6</accession>
<keyword evidence="2" id="KW-1185">Reference proteome</keyword>
<sequence>MPRPTPKTGPAAHQAVQSGLERYREFMRNKSFEGTEKILVESLELVGVEPDNTVIFSLFLGPQFQHVGSAKPNYPL</sequence>
<gene>
    <name evidence="1" type="ORF">FE257_005943</name>
</gene>
<organism evidence="1 2">
    <name type="scientific">Aspergillus nanangensis</name>
    <dbReference type="NCBI Taxonomy" id="2582783"/>
    <lineage>
        <taxon>Eukaryota</taxon>
        <taxon>Fungi</taxon>
        <taxon>Dikarya</taxon>
        <taxon>Ascomycota</taxon>
        <taxon>Pezizomycotina</taxon>
        <taxon>Eurotiomycetes</taxon>
        <taxon>Eurotiomycetidae</taxon>
        <taxon>Eurotiales</taxon>
        <taxon>Aspergillaceae</taxon>
        <taxon>Aspergillus</taxon>
        <taxon>Aspergillus subgen. Circumdati</taxon>
    </lineage>
</organism>
<reference evidence="1" key="2">
    <citation type="submission" date="2020-02" db="EMBL/GenBank/DDBJ databases">
        <authorList>
            <person name="Gilchrist C.L.M."/>
            <person name="Chooi Y.-H."/>
        </authorList>
    </citation>
    <scope>NUCLEOTIDE SEQUENCE</scope>
    <source>
        <strain evidence="1">MST-FP2251</strain>
    </source>
</reference>
<name>A0AAD4CRM6_ASPNN</name>
<comment type="caution">
    <text evidence="1">The sequence shown here is derived from an EMBL/GenBank/DDBJ whole genome shotgun (WGS) entry which is preliminary data.</text>
</comment>
<reference evidence="1" key="1">
    <citation type="journal article" date="2019" name="Beilstein J. Org. Chem.">
        <title>Nanangenines: drimane sesquiterpenoids as the dominant metabolite cohort of a novel Australian fungus, Aspergillus nanangensis.</title>
        <authorList>
            <person name="Lacey H.J."/>
            <person name="Gilchrist C.L.M."/>
            <person name="Crombie A."/>
            <person name="Kalaitzis J.A."/>
            <person name="Vuong D."/>
            <person name="Rutledge P.J."/>
            <person name="Turner P."/>
            <person name="Pitt J.I."/>
            <person name="Lacey E."/>
            <person name="Chooi Y.H."/>
            <person name="Piggott A.M."/>
        </authorList>
    </citation>
    <scope>NUCLEOTIDE SEQUENCE</scope>
    <source>
        <strain evidence="1">MST-FP2251</strain>
    </source>
</reference>
<proteinExistence type="predicted"/>
<evidence type="ECO:0000313" key="2">
    <source>
        <dbReference type="Proteomes" id="UP001194746"/>
    </source>
</evidence>
<evidence type="ECO:0000313" key="1">
    <source>
        <dbReference type="EMBL" id="KAF9890538.1"/>
    </source>
</evidence>
<dbReference type="AlphaFoldDB" id="A0AAD4CRM6"/>
<protein>
    <submittedName>
        <fullName evidence="1">Uncharacterized protein</fullName>
    </submittedName>
</protein>